<dbReference type="InterPro" id="IPR011333">
    <property type="entry name" value="SKP1/BTB/POZ_sf"/>
</dbReference>
<organism evidence="8 9">
    <name type="scientific">Vitis rotundifolia</name>
    <name type="common">Muscadine grape</name>
    <dbReference type="NCBI Taxonomy" id="103349"/>
    <lineage>
        <taxon>Eukaryota</taxon>
        <taxon>Viridiplantae</taxon>
        <taxon>Streptophyta</taxon>
        <taxon>Embryophyta</taxon>
        <taxon>Tracheophyta</taxon>
        <taxon>Spermatophyta</taxon>
        <taxon>Magnoliopsida</taxon>
        <taxon>eudicotyledons</taxon>
        <taxon>Gunneridae</taxon>
        <taxon>Pentapetalae</taxon>
        <taxon>rosids</taxon>
        <taxon>Vitales</taxon>
        <taxon>Vitaceae</taxon>
        <taxon>Viteae</taxon>
        <taxon>Vitis</taxon>
    </lineage>
</organism>
<dbReference type="InterPro" id="IPR045005">
    <property type="entry name" value="BPM1-6"/>
</dbReference>
<gene>
    <name evidence="8" type="ORF">PVL29_009611</name>
</gene>
<accession>A0AA38ZR34</accession>
<feature type="domain" description="BTB" evidence="6">
    <location>
        <begin position="196"/>
        <end position="262"/>
    </location>
</feature>
<dbReference type="GO" id="GO:0016567">
    <property type="term" value="P:protein ubiquitination"/>
    <property type="evidence" value="ECO:0007669"/>
    <property type="project" value="InterPro"/>
</dbReference>
<proteinExistence type="inferred from homology"/>
<dbReference type="GO" id="GO:0071472">
    <property type="term" value="P:cellular response to salt stress"/>
    <property type="evidence" value="ECO:0007669"/>
    <property type="project" value="UniProtKB-ARBA"/>
</dbReference>
<evidence type="ECO:0000313" key="8">
    <source>
        <dbReference type="EMBL" id="KAJ9693738.1"/>
    </source>
</evidence>
<dbReference type="CDD" id="cd18280">
    <property type="entry name" value="BTB_POZ_BPM_plant"/>
    <property type="match status" value="1"/>
</dbReference>
<dbReference type="FunFam" id="3.30.710.10:FF:000136">
    <property type="entry name" value="BTB-POZ and math domain 1"/>
    <property type="match status" value="1"/>
</dbReference>
<dbReference type="PANTHER" id="PTHR26379">
    <property type="entry name" value="BTB/POZ AND MATH DOMAIN-CONTAINING PROTEIN 1"/>
    <property type="match status" value="1"/>
</dbReference>
<dbReference type="Pfam" id="PF00651">
    <property type="entry name" value="BTB"/>
    <property type="match status" value="1"/>
</dbReference>
<comment type="function">
    <text evidence="1">May act as a substrate-specific adapter of an E3 ubiquitin-protein ligase complex (CUL3-RBX1-BTB) which mediates the ubiquitination and subsequent proteasomal degradation of target proteins.</text>
</comment>
<evidence type="ECO:0008006" key="10">
    <source>
        <dbReference type="Google" id="ProtNLM"/>
    </source>
</evidence>
<evidence type="ECO:0000256" key="3">
    <source>
        <dbReference type="ARBA" id="ARBA00010846"/>
    </source>
</evidence>
<keyword evidence="5" id="KW-1133">Transmembrane helix</keyword>
<dbReference type="Gene3D" id="2.60.210.10">
    <property type="entry name" value="Apoptosis, Tumor Necrosis Factor Receptor Associated Protein 2, Chain A"/>
    <property type="match status" value="1"/>
</dbReference>
<dbReference type="InterPro" id="IPR008974">
    <property type="entry name" value="TRAF-like"/>
</dbReference>
<feature type="transmembrane region" description="Helical" evidence="5">
    <location>
        <begin position="339"/>
        <end position="360"/>
    </location>
</feature>
<dbReference type="InterPro" id="IPR002083">
    <property type="entry name" value="MATH/TRAF_dom"/>
</dbReference>
<evidence type="ECO:0000256" key="2">
    <source>
        <dbReference type="ARBA" id="ARBA00004906"/>
    </source>
</evidence>
<dbReference type="FunFam" id="2.60.210.10:FF:000012">
    <property type="entry name" value="BTB/POZ and MATH domain-containing protein 4"/>
    <property type="match status" value="1"/>
</dbReference>
<dbReference type="EMBL" id="JARBHA010000008">
    <property type="protein sequence ID" value="KAJ9693738.1"/>
    <property type="molecule type" value="Genomic_DNA"/>
</dbReference>
<reference evidence="8 9" key="1">
    <citation type="journal article" date="2023" name="BMC Biotechnol.">
        <title>Vitis rotundifolia cv Carlos genome sequencing.</title>
        <authorList>
            <person name="Huff M."/>
            <person name="Hulse-Kemp A."/>
            <person name="Scheffler B."/>
            <person name="Youngblood R."/>
            <person name="Simpson S."/>
            <person name="Babiker E."/>
            <person name="Staton M."/>
        </authorList>
    </citation>
    <scope>NUCLEOTIDE SEQUENCE [LARGE SCALE GENOMIC DNA]</scope>
    <source>
        <tissue evidence="8">Leaf</tissue>
    </source>
</reference>
<comment type="similarity">
    <text evidence="3">Belongs to the Tdpoz family.</text>
</comment>
<feature type="domain" description="MATH" evidence="7">
    <location>
        <begin position="26"/>
        <end position="160"/>
    </location>
</feature>
<dbReference type="CDD" id="cd00121">
    <property type="entry name" value="MATH"/>
    <property type="match status" value="1"/>
</dbReference>
<evidence type="ECO:0000256" key="1">
    <source>
        <dbReference type="ARBA" id="ARBA00002668"/>
    </source>
</evidence>
<dbReference type="Gene3D" id="3.30.710.10">
    <property type="entry name" value="Potassium Channel Kv1.1, Chain A"/>
    <property type="match status" value="1"/>
</dbReference>
<name>A0AA38ZR34_VITRO</name>
<dbReference type="PANTHER" id="PTHR26379:SF466">
    <property type="entry name" value="BTB_POZ AND MATH DOMAIN-CONTAINING PROTEIN 4"/>
    <property type="match status" value="1"/>
</dbReference>
<dbReference type="Pfam" id="PF22486">
    <property type="entry name" value="MATH_2"/>
    <property type="match status" value="1"/>
</dbReference>
<keyword evidence="5" id="KW-0812">Transmembrane</keyword>
<dbReference type="SUPFAM" id="SSF54695">
    <property type="entry name" value="POZ domain"/>
    <property type="match status" value="1"/>
</dbReference>
<dbReference type="SMART" id="SM00061">
    <property type="entry name" value="MATH"/>
    <property type="match status" value="1"/>
</dbReference>
<comment type="pathway">
    <text evidence="2">Protein modification; protein ubiquitination.</text>
</comment>
<dbReference type="SMART" id="SM00225">
    <property type="entry name" value="BTB"/>
    <property type="match status" value="1"/>
</dbReference>
<dbReference type="SUPFAM" id="SSF49599">
    <property type="entry name" value="TRAF domain-like"/>
    <property type="match status" value="1"/>
</dbReference>
<dbReference type="InterPro" id="IPR000210">
    <property type="entry name" value="BTB/POZ_dom"/>
</dbReference>
<evidence type="ECO:0000313" key="9">
    <source>
        <dbReference type="Proteomes" id="UP001168098"/>
    </source>
</evidence>
<feature type="region of interest" description="Disordered" evidence="4">
    <location>
        <begin position="1"/>
        <end position="20"/>
    </location>
</feature>
<dbReference type="PROSITE" id="PS50097">
    <property type="entry name" value="BTB"/>
    <property type="match status" value="1"/>
</dbReference>
<evidence type="ECO:0000259" key="6">
    <source>
        <dbReference type="PROSITE" id="PS50097"/>
    </source>
</evidence>
<evidence type="ECO:0000256" key="4">
    <source>
        <dbReference type="SAM" id="MobiDB-lite"/>
    </source>
</evidence>
<comment type="caution">
    <text evidence="8">The sequence shown here is derived from an EMBL/GenBank/DDBJ whole genome shotgun (WGS) entry which is preliminary data.</text>
</comment>
<keyword evidence="9" id="KW-1185">Reference proteome</keyword>
<keyword evidence="5" id="KW-0472">Membrane</keyword>
<protein>
    <recommendedName>
        <fullName evidence="10">BTB/POZ and MATH domain-containing protein 4</fullName>
    </recommendedName>
</protein>
<evidence type="ECO:0000256" key="5">
    <source>
        <dbReference type="SAM" id="Phobius"/>
    </source>
</evidence>
<dbReference type="AlphaFoldDB" id="A0AA38ZR34"/>
<dbReference type="Proteomes" id="UP001168098">
    <property type="component" value="Unassembled WGS sequence"/>
</dbReference>
<evidence type="ECO:0000259" key="7">
    <source>
        <dbReference type="PROSITE" id="PS50144"/>
    </source>
</evidence>
<dbReference type="PROSITE" id="PS50144">
    <property type="entry name" value="MATH"/>
    <property type="match status" value="1"/>
</dbReference>
<sequence length="386" mass="42958">MSEFLSSNKPSLLSPTSSRSVTETVNGSHKFVIQGYSLAKGMGVGKHIASENFTVGGYQWAIYFYPDGKNPEDHSTYVSVFIALASEGTDVRALFELTLVDQSGKGKHKVHSHFDRSLESGPYTLKYRGSMWGYKRFFRRAMLESSDFLKDDCLKINCTVGVVVSAIDCSRLHPIQVPDSDIGAHFGMLLENEEGSDVIFDVSGEKFHAHKLVLAARSPIFESEFINGPEDDKQEIVVEDMDPKVFKAVLHFIYRDSLIEDEELLTSGSSCMVSESDTIAAKLMAAADKYGLTRLRLMCEALLCKDISVNSVSKILALADRYHAMDLKAVCLKFAAENLVGIFLSMNFCLFRFLFTHFLISKQCGHLMWKIWVILLALISSTGSSC</sequence>